<evidence type="ECO:0000313" key="7">
    <source>
        <dbReference type="Proteomes" id="UP001230328"/>
    </source>
</evidence>
<gene>
    <name evidence="6" type="ORF">QF035_010841</name>
</gene>
<keyword evidence="3" id="KW-0560">Oxidoreductase</keyword>
<keyword evidence="2" id="KW-0288">FMN</keyword>
<dbReference type="SUPFAM" id="SSF51679">
    <property type="entry name" value="Bacterial luciferase-like"/>
    <property type="match status" value="1"/>
</dbReference>
<dbReference type="Proteomes" id="UP001230328">
    <property type="component" value="Unassembled WGS sequence"/>
</dbReference>
<keyword evidence="7" id="KW-1185">Reference proteome</keyword>
<keyword evidence="4" id="KW-0503">Monooxygenase</keyword>
<protein>
    <submittedName>
        <fullName evidence="6">F420-dependent oxidoreductase</fullName>
    </submittedName>
</protein>
<dbReference type="EMBL" id="JAUSZI010000002">
    <property type="protein sequence ID" value="MDQ1033259.1"/>
    <property type="molecule type" value="Genomic_DNA"/>
</dbReference>
<evidence type="ECO:0000259" key="5">
    <source>
        <dbReference type="Pfam" id="PF00296"/>
    </source>
</evidence>
<keyword evidence="1" id="KW-0285">Flavoprotein</keyword>
<dbReference type="InterPro" id="IPR036661">
    <property type="entry name" value="Luciferase-like_sf"/>
</dbReference>
<reference evidence="6 7" key="1">
    <citation type="submission" date="2023-07" db="EMBL/GenBank/DDBJ databases">
        <title>Comparative genomics of wheat-associated soil bacteria to identify genetic determinants of phenazine resistance.</title>
        <authorList>
            <person name="Mouncey N."/>
        </authorList>
    </citation>
    <scope>NUCLEOTIDE SEQUENCE [LARGE SCALE GENOMIC DNA]</scope>
    <source>
        <strain evidence="6 7">V2I4</strain>
    </source>
</reference>
<proteinExistence type="predicted"/>
<name>A0ABU0TBR1_9ACTN</name>
<evidence type="ECO:0000256" key="1">
    <source>
        <dbReference type="ARBA" id="ARBA00022630"/>
    </source>
</evidence>
<dbReference type="Pfam" id="PF00296">
    <property type="entry name" value="Bac_luciferase"/>
    <property type="match status" value="1"/>
</dbReference>
<organism evidence="6 7">
    <name type="scientific">Streptomyces umbrinus</name>
    <dbReference type="NCBI Taxonomy" id="67370"/>
    <lineage>
        <taxon>Bacteria</taxon>
        <taxon>Bacillati</taxon>
        <taxon>Actinomycetota</taxon>
        <taxon>Actinomycetes</taxon>
        <taxon>Kitasatosporales</taxon>
        <taxon>Streptomycetaceae</taxon>
        <taxon>Streptomyces</taxon>
        <taxon>Streptomyces phaeochromogenes group</taxon>
    </lineage>
</organism>
<evidence type="ECO:0000256" key="4">
    <source>
        <dbReference type="ARBA" id="ARBA00023033"/>
    </source>
</evidence>
<dbReference type="RefSeq" id="WP_307530450.1">
    <property type="nucleotide sequence ID" value="NZ_JAUSZI010000002.1"/>
</dbReference>
<dbReference type="Gene3D" id="3.20.20.30">
    <property type="entry name" value="Luciferase-like domain"/>
    <property type="match status" value="1"/>
</dbReference>
<dbReference type="PANTHER" id="PTHR42847:SF4">
    <property type="entry name" value="ALKANESULFONATE MONOOXYGENASE-RELATED"/>
    <property type="match status" value="1"/>
</dbReference>
<dbReference type="InterPro" id="IPR011251">
    <property type="entry name" value="Luciferase-like_dom"/>
</dbReference>
<comment type="caution">
    <text evidence="6">The sequence shown here is derived from an EMBL/GenBank/DDBJ whole genome shotgun (WGS) entry which is preliminary data.</text>
</comment>
<sequence>MKLGIAMFPADFAVRPDELARAVEDRGFESLFLPEHTHMPATERTRAEVGELPAHFSRTHDLFVALTYAAAATRSLRVGAGICLVPQRDPIVTAKAVASLDALSGGRVLFGVGAGWISEEIAHHGTDPGRRWSVMAERVKAMRRIWEDDVAEFHGEHVRFGPLWSWPKPHRPSGPPVLVGGSGPLVASRVLDFGDEWMPHAGMPVAELAERVAKLRAAGRAAGRADDVPVTVFGAEPEPAHLAELRDIGVNRAVLYAPPADAEAVHRFLDQVAPLTAAFSN</sequence>
<dbReference type="PANTHER" id="PTHR42847">
    <property type="entry name" value="ALKANESULFONATE MONOOXYGENASE"/>
    <property type="match status" value="1"/>
</dbReference>
<dbReference type="InterPro" id="IPR019921">
    <property type="entry name" value="Lucif-like_OxRdtase_Rv2161c"/>
</dbReference>
<accession>A0ABU0TBR1</accession>
<dbReference type="NCBIfam" id="TIGR03619">
    <property type="entry name" value="F420_Rv2161c"/>
    <property type="match status" value="1"/>
</dbReference>
<feature type="domain" description="Luciferase-like" evidence="5">
    <location>
        <begin position="18"/>
        <end position="233"/>
    </location>
</feature>
<evidence type="ECO:0000313" key="6">
    <source>
        <dbReference type="EMBL" id="MDQ1033259.1"/>
    </source>
</evidence>
<evidence type="ECO:0000256" key="2">
    <source>
        <dbReference type="ARBA" id="ARBA00022643"/>
    </source>
</evidence>
<evidence type="ECO:0000256" key="3">
    <source>
        <dbReference type="ARBA" id="ARBA00023002"/>
    </source>
</evidence>
<dbReference type="InterPro" id="IPR050172">
    <property type="entry name" value="SsuD_RutA_monooxygenase"/>
</dbReference>